<dbReference type="GO" id="GO:0045202">
    <property type="term" value="C:synapse"/>
    <property type="evidence" value="ECO:0007669"/>
    <property type="project" value="GOC"/>
</dbReference>
<evidence type="ECO:0000256" key="4">
    <source>
        <dbReference type="ARBA" id="ARBA00023315"/>
    </source>
</evidence>
<protein>
    <recommendedName>
        <fullName evidence="6">Choline O-acetyltransferase</fullName>
        <ecNumber evidence="5">2.3.1.6</ecNumber>
    </recommendedName>
</protein>
<reference evidence="11" key="1">
    <citation type="submission" date="2010-06" db="EMBL/GenBank/DDBJ databases">
        <authorList>
            <person name="Jiang H."/>
            <person name="Abraham K."/>
            <person name="Ali S."/>
            <person name="Alsbrooks S.L."/>
            <person name="Anim B.N."/>
            <person name="Anosike U.S."/>
            <person name="Attaway T."/>
            <person name="Bandaranaike D.P."/>
            <person name="Battles P.K."/>
            <person name="Bell S.N."/>
            <person name="Bell A.V."/>
            <person name="Beltran B."/>
            <person name="Bickham C."/>
            <person name="Bustamante Y."/>
            <person name="Caleb T."/>
            <person name="Canada A."/>
            <person name="Cardenas V."/>
            <person name="Carter K."/>
            <person name="Chacko J."/>
            <person name="Chandrabose M.N."/>
            <person name="Chavez D."/>
            <person name="Chavez A."/>
            <person name="Chen L."/>
            <person name="Chu H.-S."/>
            <person name="Claassen K.J."/>
            <person name="Cockrell R."/>
            <person name="Collins M."/>
            <person name="Cooper J.A."/>
            <person name="Cree A."/>
            <person name="Curry S.M."/>
            <person name="Da Y."/>
            <person name="Dao M.D."/>
            <person name="Das B."/>
            <person name="Davila M.-L."/>
            <person name="Davy-Carroll L."/>
            <person name="Denson S."/>
            <person name="Dinh H."/>
            <person name="Ebong V.E."/>
            <person name="Edwards J.R."/>
            <person name="Egan A."/>
            <person name="El-Daye J."/>
            <person name="Escobedo L."/>
            <person name="Fernandez S."/>
            <person name="Fernando P.R."/>
            <person name="Flagg N."/>
            <person name="Forbes L.D."/>
            <person name="Fowler R.G."/>
            <person name="Fu Q."/>
            <person name="Gabisi R.A."/>
            <person name="Ganer J."/>
            <person name="Garbino Pronczuk A."/>
            <person name="Garcia R.M."/>
            <person name="Garner T."/>
            <person name="Garrett T.E."/>
            <person name="Gonzalez D.A."/>
            <person name="Hamid H."/>
            <person name="Hawkins E.S."/>
            <person name="Hirani K."/>
            <person name="Hogues M.E."/>
            <person name="Hollins B."/>
            <person name="Hsiao C.-H."/>
            <person name="Jabil R."/>
            <person name="James M.L."/>
            <person name="Jhangiani S.N."/>
            <person name="Johnson B."/>
            <person name="Johnson Q."/>
            <person name="Joshi V."/>
            <person name="Kalu J.B."/>
            <person name="Kam C."/>
            <person name="Kashfia A."/>
            <person name="Keebler J."/>
            <person name="Kisamo H."/>
            <person name="Kovar C.L."/>
            <person name="Lago L.A."/>
            <person name="Lai C.-Y."/>
            <person name="Laidlaw J."/>
            <person name="Lara F."/>
            <person name="Le T.-K."/>
            <person name="Lee S.L."/>
            <person name="Legall F.H."/>
            <person name="Lemon S.J."/>
            <person name="Lewis L.R."/>
            <person name="Li B."/>
            <person name="Liu Y."/>
            <person name="Liu Y.-S."/>
            <person name="Lopez J."/>
            <person name="Lozado R.J."/>
            <person name="Lu J."/>
            <person name="Madu R.C."/>
            <person name="Maheshwari M."/>
            <person name="Maheshwari R."/>
            <person name="Malloy K."/>
            <person name="Martinez E."/>
            <person name="Mathew T."/>
            <person name="Mercado I.C."/>
            <person name="Mercado C."/>
            <person name="Meyer B."/>
            <person name="Montgomery K."/>
            <person name="Morgan M.B."/>
            <person name="Munidasa M."/>
            <person name="Nazareth L.V."/>
            <person name="Nelson J."/>
            <person name="Ng B.M."/>
            <person name="Nguyen N.B."/>
            <person name="Nguyen P.Q."/>
            <person name="Nguyen T."/>
            <person name="Obregon M."/>
            <person name="Okwuonu G.O."/>
            <person name="Onwere C.G."/>
            <person name="Orozco G."/>
            <person name="Parra A."/>
            <person name="Patel S."/>
            <person name="Patil S."/>
            <person name="Perez A."/>
            <person name="Perez Y."/>
            <person name="Pham C."/>
            <person name="Primus E.L."/>
            <person name="Pu L.-L."/>
            <person name="Puazo M."/>
            <person name="Qin X."/>
            <person name="Quiroz J.B."/>
            <person name="Reese J."/>
            <person name="Richards S."/>
            <person name="Rives C.M."/>
            <person name="Robberts R."/>
            <person name="Ruiz S.J."/>
            <person name="Ruiz M.J."/>
            <person name="Santibanez J."/>
            <person name="Schneider B.W."/>
            <person name="Sisson I."/>
            <person name="Smith M."/>
            <person name="Sodergren E."/>
            <person name="Song X.-Z."/>
            <person name="Song B.B."/>
            <person name="Summersgill H."/>
            <person name="Thelus R."/>
            <person name="Thornton R.D."/>
            <person name="Trejos Z.Y."/>
            <person name="Usmani K."/>
            <person name="Vattathil S."/>
            <person name="Villasana D."/>
            <person name="Walker D.L."/>
            <person name="Wang S."/>
            <person name="Wang K."/>
            <person name="White C.S."/>
            <person name="Williams A.C."/>
            <person name="Williamson J."/>
            <person name="Wilson K."/>
            <person name="Woghiren I.O."/>
            <person name="Woodworth J.R."/>
            <person name="Worley K.C."/>
            <person name="Wright R.A."/>
            <person name="Wu W."/>
            <person name="Young L."/>
            <person name="Zhang L."/>
            <person name="Zhang J."/>
            <person name="Zhu Y."/>
            <person name="Muzny D.M."/>
            <person name="Weinstock G."/>
            <person name="Gibbs R.A."/>
        </authorList>
    </citation>
    <scope>NUCLEOTIDE SEQUENCE [LARGE SCALE GENOMIC DNA]</scope>
    <source>
        <strain evidence="11">LSR1</strain>
    </source>
</reference>
<dbReference type="GO" id="GO:0007274">
    <property type="term" value="P:neuromuscular synaptic transmission"/>
    <property type="evidence" value="ECO:0007669"/>
    <property type="project" value="TreeGrafter"/>
</dbReference>
<keyword evidence="4" id="KW-0012">Acyltransferase</keyword>
<dbReference type="Gene3D" id="3.30.559.70">
    <property type="entry name" value="Choline/Carnitine o-acyltransferase, domain 2"/>
    <property type="match status" value="1"/>
</dbReference>
<keyword evidence="2" id="KW-0808">Transferase</keyword>
<dbReference type="GO" id="GO:0004102">
    <property type="term" value="F:choline O-acetyltransferase activity"/>
    <property type="evidence" value="ECO:0007669"/>
    <property type="project" value="UniProtKB-EC"/>
</dbReference>
<dbReference type="CTD" id="1103"/>
<dbReference type="KEGG" id="api:100159222"/>
<name>A0A8R2D6K1_ACYPI</name>
<evidence type="ECO:0000313" key="10">
    <source>
        <dbReference type="EnsemblMetazoa" id="XP_016663809.1"/>
    </source>
</evidence>
<comment type="similarity">
    <text evidence="1">Belongs to the carnitine/choline acetyltransferase family.</text>
</comment>
<dbReference type="GO" id="GO:0008292">
    <property type="term" value="P:acetylcholine biosynthetic process"/>
    <property type="evidence" value="ECO:0007669"/>
    <property type="project" value="TreeGrafter"/>
</dbReference>
<dbReference type="EnsemblMetazoa" id="XM_016808320.2">
    <property type="protein sequence ID" value="XP_016663809.1"/>
    <property type="gene ID" value="LOC100159222"/>
</dbReference>
<evidence type="ECO:0000259" key="9">
    <source>
        <dbReference type="Pfam" id="PF00755"/>
    </source>
</evidence>
<evidence type="ECO:0000256" key="3">
    <source>
        <dbReference type="ARBA" id="ARBA00022979"/>
    </source>
</evidence>
<keyword evidence="3" id="KW-0530">Neurotransmitter biosynthesis</keyword>
<accession>A0A8R2D6K1</accession>
<dbReference type="PANTHER" id="PTHR22589">
    <property type="entry name" value="CARNITINE O-ACYLTRANSFERASE"/>
    <property type="match status" value="1"/>
</dbReference>
<dbReference type="InterPro" id="IPR000542">
    <property type="entry name" value="Carn_acyl_trans"/>
</dbReference>
<dbReference type="GeneID" id="100159222"/>
<dbReference type="EC" id="2.3.1.6" evidence="5"/>
<evidence type="ECO:0000256" key="6">
    <source>
        <dbReference type="ARBA" id="ARBA00040495"/>
    </source>
</evidence>
<evidence type="ECO:0000256" key="1">
    <source>
        <dbReference type="ARBA" id="ARBA00005232"/>
    </source>
</evidence>
<keyword evidence="11" id="KW-1185">Reference proteome</keyword>
<dbReference type="RefSeq" id="XP_016663809.1">
    <property type="nucleotide sequence ID" value="XM_016808320.2"/>
</dbReference>
<dbReference type="AlphaFoldDB" id="A0A8R2D6K1"/>
<dbReference type="Proteomes" id="UP000007819">
    <property type="component" value="Chromosome A2"/>
</dbReference>
<proteinExistence type="inferred from homology"/>
<evidence type="ECO:0000256" key="7">
    <source>
        <dbReference type="PIRSR" id="PIRSR600542-1"/>
    </source>
</evidence>
<dbReference type="InterPro" id="IPR042231">
    <property type="entry name" value="Cho/carn_acyl_trans_2"/>
</dbReference>
<dbReference type="InterPro" id="IPR039551">
    <property type="entry name" value="Cho/carn_acyl_trans"/>
</dbReference>
<evidence type="ECO:0000313" key="11">
    <source>
        <dbReference type="Proteomes" id="UP000007819"/>
    </source>
</evidence>
<dbReference type="GO" id="GO:0005737">
    <property type="term" value="C:cytoplasm"/>
    <property type="evidence" value="ECO:0007669"/>
    <property type="project" value="TreeGrafter"/>
</dbReference>
<dbReference type="Pfam" id="PF00755">
    <property type="entry name" value="Carn_acyltransf"/>
    <property type="match status" value="1"/>
</dbReference>
<evidence type="ECO:0000256" key="5">
    <source>
        <dbReference type="ARBA" id="ARBA00039091"/>
    </source>
</evidence>
<dbReference type="Gene3D" id="3.30.559.10">
    <property type="entry name" value="Chloramphenicol acetyltransferase-like domain"/>
    <property type="match status" value="1"/>
</dbReference>
<sequence>MDIGWVTVGNSYFIRRFCEGLEGEESDYGGGDCSGGGGGGDLVGKNGHYNIVTELRDTSRACGYTGSRGVVGTHSRRSVKVDTDATLATADQVGPAAAEDGGTTGSKLHAAIVASVAASPQKLATTIRGFWNSSAGPAANSVLGWRGNIKETIAKGWWNLNTERTDKDVALDSGEQRPRTPDEETKLPKLPVPLLERTTKLYLETLKPILNEKQYEHARKLVADFTSGPGPMLQEILLERREEHDNWVYDWWLHDMYLCNQSSLPVNSNPGMVFPPLPNLSAETQMAKFSARFVVEMMNFKRILDKRELPVEKAASREKGQPLCMAQYYRLMKSYREPGLVKDRLVDFESDLTLSRPHIIVACKSQFYVLRLTSGEDATPITEEEIVTKLLNIIMDAKKTAGTAGTYSVGILTSQKRDDWAHSRELLMKSASNRNNLALIERCLFFINYDLEPLGLEFNSTCKVGAKGYRLSNDRDETNMMHQMIHGGGSEYCSGNRWFDKTIQLVVGRDGANGLCYEHSPSEGIAVIELMEKLIKSTKDLNEQSIDIMTSTEKPEKLIWSVNNELIKHIADASTVLDKLVKDLNFHVFRFTQYGKEFIKSCKISPDVYIQLAMQLAYHKLHGKLVATYESASTRRFRLGRVDCIRAATVEALEWAKAMNQSAVTETGILGTKKIYYTVTDNEKLQLFETAVKKQTDIMIDNILGMGIDSHLLGLRQAARENAISCPVFEDDSFRIANHFSLSTSQLLTSTDSFMGYGPVVPDGYGVSYNPQSNSLVFCVSSFKSSKTTNNNAFTVALEQSLMTMQKMIYMKRN</sequence>
<reference evidence="10" key="2">
    <citation type="submission" date="2022-06" db="UniProtKB">
        <authorList>
            <consortium name="EnsemblMetazoa"/>
        </authorList>
    </citation>
    <scope>IDENTIFICATION</scope>
</reference>
<dbReference type="InterPro" id="IPR023213">
    <property type="entry name" value="CAT-like_dom_sf"/>
</dbReference>
<feature type="domain" description="Choline/carnitine acyltransferase" evidence="9">
    <location>
        <begin position="190"/>
        <end position="800"/>
    </location>
</feature>
<dbReference type="PROSITE" id="PS00440">
    <property type="entry name" value="ACYLTRANSF_C_2"/>
    <property type="match status" value="1"/>
</dbReference>
<feature type="region of interest" description="Disordered" evidence="8">
    <location>
        <begin position="168"/>
        <end position="187"/>
    </location>
</feature>
<dbReference type="GO" id="GO:0043005">
    <property type="term" value="C:neuron projection"/>
    <property type="evidence" value="ECO:0007669"/>
    <property type="project" value="TreeGrafter"/>
</dbReference>
<dbReference type="PANTHER" id="PTHR22589:SF14">
    <property type="entry name" value="CHOLINE O-ACETYLTRANSFERASE"/>
    <property type="match status" value="1"/>
</dbReference>
<evidence type="ECO:0000256" key="2">
    <source>
        <dbReference type="ARBA" id="ARBA00022679"/>
    </source>
</evidence>
<dbReference type="SUPFAM" id="SSF52777">
    <property type="entry name" value="CoA-dependent acyltransferases"/>
    <property type="match status" value="2"/>
</dbReference>
<feature type="active site" description="Proton acceptor" evidence="7">
    <location>
        <position position="519"/>
    </location>
</feature>
<evidence type="ECO:0000256" key="8">
    <source>
        <dbReference type="SAM" id="MobiDB-lite"/>
    </source>
</evidence>
<organism evidence="10 11">
    <name type="scientific">Acyrthosiphon pisum</name>
    <name type="common">Pea aphid</name>
    <dbReference type="NCBI Taxonomy" id="7029"/>
    <lineage>
        <taxon>Eukaryota</taxon>
        <taxon>Metazoa</taxon>
        <taxon>Ecdysozoa</taxon>
        <taxon>Arthropoda</taxon>
        <taxon>Hexapoda</taxon>
        <taxon>Insecta</taxon>
        <taxon>Pterygota</taxon>
        <taxon>Neoptera</taxon>
        <taxon>Paraneoptera</taxon>
        <taxon>Hemiptera</taxon>
        <taxon>Sternorrhyncha</taxon>
        <taxon>Aphidomorpha</taxon>
        <taxon>Aphidoidea</taxon>
        <taxon>Aphididae</taxon>
        <taxon>Macrosiphini</taxon>
        <taxon>Acyrthosiphon</taxon>
    </lineage>
</organism>
<dbReference type="OrthoDB" id="240216at2759"/>